<dbReference type="EMBL" id="JAOTJC010000006">
    <property type="protein sequence ID" value="MCU7554137.1"/>
    <property type="molecule type" value="Genomic_DNA"/>
</dbReference>
<name>A0ABT2VLE7_9ALTE</name>
<dbReference type="PANTHER" id="PTHR43084:SF1">
    <property type="entry name" value="PERSULFIDE DIOXYGENASE ETHE1, MITOCHONDRIAL"/>
    <property type="match status" value="1"/>
</dbReference>
<protein>
    <submittedName>
        <fullName evidence="3">MBL fold metallo-hydrolase</fullName>
    </submittedName>
</protein>
<dbReference type="Gene3D" id="3.60.15.10">
    <property type="entry name" value="Ribonuclease Z/Hydroxyacylglutathione hydrolase-like"/>
    <property type="match status" value="1"/>
</dbReference>
<dbReference type="CDD" id="cd00158">
    <property type="entry name" value="RHOD"/>
    <property type="match status" value="2"/>
</dbReference>
<organism evidence="3 4">
    <name type="scientific">Alteromonas salexigens</name>
    <dbReference type="NCBI Taxonomy" id="2982530"/>
    <lineage>
        <taxon>Bacteria</taxon>
        <taxon>Pseudomonadati</taxon>
        <taxon>Pseudomonadota</taxon>
        <taxon>Gammaproteobacteria</taxon>
        <taxon>Alteromonadales</taxon>
        <taxon>Alteromonadaceae</taxon>
        <taxon>Alteromonas/Salinimonas group</taxon>
        <taxon>Alteromonas</taxon>
    </lineage>
</organism>
<dbReference type="InterPro" id="IPR044528">
    <property type="entry name" value="POD-like_MBL-fold"/>
</dbReference>
<reference evidence="4" key="1">
    <citation type="submission" date="2023-07" db="EMBL/GenBank/DDBJ databases">
        <title>Study on multiphase classification of strain Alteromonas salexigens isolated from the Yellow Sea.</title>
        <authorList>
            <person name="Sun L."/>
        </authorList>
    </citation>
    <scope>NUCLEOTIDE SEQUENCE [LARGE SCALE GENOMIC DNA]</scope>
    <source>
        <strain evidence="4">ASW11-19</strain>
    </source>
</reference>
<proteinExistence type="predicted"/>
<dbReference type="SUPFAM" id="SSF52821">
    <property type="entry name" value="Rhodanese/Cell cycle control phosphatase"/>
    <property type="match status" value="2"/>
</dbReference>
<dbReference type="SMART" id="SM00849">
    <property type="entry name" value="Lactamase_B"/>
    <property type="match status" value="1"/>
</dbReference>
<dbReference type="InterPro" id="IPR001279">
    <property type="entry name" value="Metallo-B-lactamas"/>
</dbReference>
<dbReference type="InterPro" id="IPR036873">
    <property type="entry name" value="Rhodanese-like_dom_sf"/>
</dbReference>
<dbReference type="InterPro" id="IPR001763">
    <property type="entry name" value="Rhodanese-like_dom"/>
</dbReference>
<dbReference type="RefSeq" id="WP_262992822.1">
    <property type="nucleotide sequence ID" value="NZ_JAOTJC010000006.1"/>
</dbReference>
<keyword evidence="1" id="KW-0479">Metal-binding</keyword>
<dbReference type="Gene3D" id="3.40.250.10">
    <property type="entry name" value="Rhodanese-like domain"/>
    <property type="match status" value="2"/>
</dbReference>
<dbReference type="SUPFAM" id="SSF56281">
    <property type="entry name" value="Metallo-hydrolase/oxidoreductase"/>
    <property type="match status" value="1"/>
</dbReference>
<evidence type="ECO:0000313" key="3">
    <source>
        <dbReference type="EMBL" id="MCU7554137.1"/>
    </source>
</evidence>
<evidence type="ECO:0000313" key="4">
    <source>
        <dbReference type="Proteomes" id="UP001209257"/>
    </source>
</evidence>
<dbReference type="Pfam" id="PF00581">
    <property type="entry name" value="Rhodanese"/>
    <property type="match status" value="2"/>
</dbReference>
<dbReference type="InterPro" id="IPR051682">
    <property type="entry name" value="Mito_Persulfide_Diox"/>
</dbReference>
<comment type="caution">
    <text evidence="3">The sequence shown here is derived from an EMBL/GenBank/DDBJ whole genome shotgun (WGS) entry which is preliminary data.</text>
</comment>
<accession>A0ABT2VLE7</accession>
<dbReference type="SMART" id="SM00450">
    <property type="entry name" value="RHOD"/>
    <property type="match status" value="2"/>
</dbReference>
<feature type="domain" description="Rhodanese" evidence="2">
    <location>
        <begin position="372"/>
        <end position="452"/>
    </location>
</feature>
<evidence type="ECO:0000256" key="1">
    <source>
        <dbReference type="ARBA" id="ARBA00022723"/>
    </source>
</evidence>
<keyword evidence="4" id="KW-1185">Reference proteome</keyword>
<feature type="domain" description="Rhodanese" evidence="2">
    <location>
        <begin position="266"/>
        <end position="349"/>
    </location>
</feature>
<dbReference type="PANTHER" id="PTHR43084">
    <property type="entry name" value="PERSULFIDE DIOXYGENASE ETHE1"/>
    <property type="match status" value="1"/>
</dbReference>
<dbReference type="CDD" id="cd07724">
    <property type="entry name" value="POD-like_MBL-fold"/>
    <property type="match status" value="1"/>
</dbReference>
<dbReference type="Proteomes" id="UP001209257">
    <property type="component" value="Unassembled WGS sequence"/>
</dbReference>
<dbReference type="PROSITE" id="PS50206">
    <property type="entry name" value="RHODANESE_3"/>
    <property type="match status" value="2"/>
</dbReference>
<dbReference type="Pfam" id="PF00753">
    <property type="entry name" value="Lactamase_B"/>
    <property type="match status" value="1"/>
</dbReference>
<evidence type="ECO:0000259" key="2">
    <source>
        <dbReference type="PROSITE" id="PS50206"/>
    </source>
</evidence>
<gene>
    <name evidence="3" type="ORF">OCL06_05965</name>
</gene>
<sequence>MFVESIKTPGVAHLSYVVGSDGEACVIDPQLDIDKYLSIAKQNECRISTVIETHRNEDFISGALALKNRIGVDVYHGPNADEPVQYADTVNDGDTLEIGACKLDILTTPGHTKDSICILLTDTKTDNTPVGVFTGDTLFVSDVGRTDFYPDEMEKMAGELYDSLQKLSELGERVIVYPAHGAGSVCGGGMADREFTTIGIEKQSNPLFRESDKDAFINTKVNESHYIAPYFSKMEEANVKGADNPLRDGMCMQLSPDQTKQWLDPDSRPGTLIDIRSHAAFREKHVPGSLNLAGGLISAYGGWLLDYDSPLAFVADSAQQANEAAAQLHRMGFTTVEGYTSAIPFPASQNELEASTVGVVTAETVAERLQTPPDNWVLLDVRKQDEVESTPFPGALHIYLGHLKEKQGEMNPDIHYTCMCGSGKRATVAASYLKSIGCKNVSVFIGSLKAWQ</sequence>
<dbReference type="InterPro" id="IPR036866">
    <property type="entry name" value="RibonucZ/Hydroxyglut_hydro"/>
</dbReference>